<dbReference type="InterPro" id="IPR036188">
    <property type="entry name" value="FAD/NAD-bd_sf"/>
</dbReference>
<dbReference type="SUPFAM" id="SSF51905">
    <property type="entry name" value="FAD/NAD(P)-binding domain"/>
    <property type="match status" value="1"/>
</dbReference>
<dbReference type="PANTHER" id="PTHR10668">
    <property type="entry name" value="PHYTOENE DEHYDROGENASE"/>
    <property type="match status" value="1"/>
</dbReference>
<protein>
    <submittedName>
        <fullName evidence="2">Dehydrogenase</fullName>
    </submittedName>
</protein>
<evidence type="ECO:0000256" key="1">
    <source>
        <dbReference type="SAM" id="MobiDB-lite"/>
    </source>
</evidence>
<dbReference type="Gene3D" id="3.50.50.60">
    <property type="entry name" value="FAD/NAD(P)-binding domain"/>
    <property type="match status" value="1"/>
</dbReference>
<dbReference type="Proteomes" id="UP000186108">
    <property type="component" value="Chromosome"/>
</dbReference>
<name>A0A1B1K7U9_RHOOP</name>
<evidence type="ECO:0000313" key="3">
    <source>
        <dbReference type="Proteomes" id="UP000186108"/>
    </source>
</evidence>
<feature type="region of interest" description="Disordered" evidence="1">
    <location>
        <begin position="492"/>
        <end position="523"/>
    </location>
</feature>
<organism evidence="2 3">
    <name type="scientific">Rhodococcus opacus</name>
    <name type="common">Nocardia opaca</name>
    <dbReference type="NCBI Taxonomy" id="37919"/>
    <lineage>
        <taxon>Bacteria</taxon>
        <taxon>Bacillati</taxon>
        <taxon>Actinomycetota</taxon>
        <taxon>Actinomycetes</taxon>
        <taxon>Mycobacteriales</taxon>
        <taxon>Nocardiaceae</taxon>
        <taxon>Rhodococcus</taxon>
    </lineage>
</organism>
<proteinExistence type="predicted"/>
<dbReference type="EMBL" id="CP009111">
    <property type="protein sequence ID" value="ANS28703.1"/>
    <property type="molecule type" value="Genomic_DNA"/>
</dbReference>
<reference evidence="2 3" key="1">
    <citation type="submission" date="2014-07" db="EMBL/GenBank/DDBJ databases">
        <authorList>
            <person name="Zhang J.E."/>
            <person name="Yang H."/>
            <person name="Guo J."/>
            <person name="Deng Z."/>
            <person name="Luo H."/>
            <person name="Luo M."/>
            <person name="Zhao B."/>
        </authorList>
    </citation>
    <scope>NUCLEOTIDE SEQUENCE [LARGE SCALE GENOMIC DNA]</scope>
    <source>
        <strain evidence="2 3">1CP</strain>
    </source>
</reference>
<accession>A0A1B1K7U9</accession>
<dbReference type="Pfam" id="PF13450">
    <property type="entry name" value="NAD_binding_8"/>
    <property type="match status" value="1"/>
</dbReference>
<gene>
    <name evidence="2" type="ORF">R1CP_20115</name>
</gene>
<dbReference type="PATRIC" id="fig|37919.13.peg.4215"/>
<sequence length="523" mass="55788">MPRHINDVVVIGSGPNGLAAAVLCARAGLDVQVLEDQPTPGGGCRTEEIALAGAALPHDLCSAVHPMAAASPFFTAFDLPARGVQLNVPAASYAHPLDHRPAGIAYPDLGRTAVELAEYGSRADAAAWQNLMHPLVDDFDTLVALCLGDMRSIPSEARALSGARTALDFAARVLEQGTRARNRRFADDMAAAMLTGIGGHVPAPIPSLAGAATMLLLGSAAHTVGWPIPTGGSQAITNALIADLHAHGGHLDCDQRVSDWRLLPPARAYLFDTSPWVLAHIFFNRLPGRYRRAISRYRPGLGIAKVDFVLGAAVPWEDPRVQQAGTVHCGGTRAEITAAESVIAAGHHPPRPLVLVSQPTVVDPTRFNRDARPLWTYTHVPNGSEADVTETIAAQIERFAPGFRDTVVASRCTPAARLSAHDINYSGGDIAAGKVSMYRMIARPTPKWNPYRTPLDGVYLCSASTPPGPSVHGMPGYYAARQLLRDKFGITTLPDLGPTPGQRTTTTTNIDRTRHSTPRRSRN</sequence>
<evidence type="ECO:0000313" key="2">
    <source>
        <dbReference type="EMBL" id="ANS28703.1"/>
    </source>
</evidence>
<dbReference type="AlphaFoldDB" id="A0A1B1K7U9"/>
<dbReference type="PANTHER" id="PTHR10668:SF105">
    <property type="entry name" value="DEHYDROGENASE-RELATED"/>
    <property type="match status" value="1"/>
</dbReference>
<dbReference type="PRINTS" id="PR00419">
    <property type="entry name" value="ADXRDTASE"/>
</dbReference>
<dbReference type="RefSeq" id="WP_065491382.1">
    <property type="nucleotide sequence ID" value="NZ_CP009111.1"/>
</dbReference>